<dbReference type="InterPro" id="IPR020472">
    <property type="entry name" value="WD40_PAC1"/>
</dbReference>
<organism evidence="14">
    <name type="scientific">Ditylum brightwellii</name>
    <dbReference type="NCBI Taxonomy" id="49249"/>
    <lineage>
        <taxon>Eukaryota</taxon>
        <taxon>Sar</taxon>
        <taxon>Stramenopiles</taxon>
        <taxon>Ochrophyta</taxon>
        <taxon>Bacillariophyta</taxon>
        <taxon>Mediophyceae</taxon>
        <taxon>Lithodesmiophycidae</taxon>
        <taxon>Lithodesmiales</taxon>
        <taxon>Lithodesmiaceae</taxon>
        <taxon>Ditylum</taxon>
    </lineage>
</organism>
<evidence type="ECO:0000256" key="1">
    <source>
        <dbReference type="ARBA" id="ARBA00022448"/>
    </source>
</evidence>
<dbReference type="InterPro" id="IPR015943">
    <property type="entry name" value="WD40/YVTN_repeat-like_dom_sf"/>
</dbReference>
<dbReference type="PROSITE" id="PS50294">
    <property type="entry name" value="WD_REPEATS_REGION"/>
    <property type="match status" value="4"/>
</dbReference>
<dbReference type="EMBL" id="HBGN01035280">
    <property type="protein sequence ID" value="CAD9352874.1"/>
    <property type="molecule type" value="Transcribed_RNA"/>
</dbReference>
<evidence type="ECO:0000256" key="10">
    <source>
        <dbReference type="ARBA" id="ARBA00023306"/>
    </source>
</evidence>
<keyword evidence="1 11" id="KW-0813">Transport</keyword>
<dbReference type="GO" id="GO:0051301">
    <property type="term" value="P:cell division"/>
    <property type="evidence" value="ECO:0007669"/>
    <property type="project" value="UniProtKB-KW"/>
</dbReference>
<evidence type="ECO:0000256" key="9">
    <source>
        <dbReference type="ARBA" id="ARBA00023212"/>
    </source>
</evidence>
<feature type="repeat" description="WD" evidence="12">
    <location>
        <begin position="256"/>
        <end position="281"/>
    </location>
</feature>
<feature type="region of interest" description="Disordered" evidence="13">
    <location>
        <begin position="296"/>
        <end position="317"/>
    </location>
</feature>
<feature type="repeat" description="WD" evidence="12">
    <location>
        <begin position="418"/>
        <end position="459"/>
    </location>
</feature>
<evidence type="ECO:0000256" key="13">
    <source>
        <dbReference type="SAM" id="MobiDB-lite"/>
    </source>
</evidence>
<dbReference type="InterPro" id="IPR017252">
    <property type="entry name" value="Dynein_regulator_LIS1"/>
</dbReference>
<keyword evidence="7 11" id="KW-0498">Mitosis</keyword>
<dbReference type="Gene3D" id="2.130.10.10">
    <property type="entry name" value="YVTN repeat-like/Quinoprotein amine dehydrogenase"/>
    <property type="match status" value="1"/>
</dbReference>
<dbReference type="GO" id="GO:0005737">
    <property type="term" value="C:cytoplasm"/>
    <property type="evidence" value="ECO:0007669"/>
    <property type="project" value="UniProtKB-UniRule"/>
</dbReference>
<proteinExistence type="inferred from homology"/>
<evidence type="ECO:0000256" key="5">
    <source>
        <dbReference type="ARBA" id="ARBA00022701"/>
    </source>
</evidence>
<name>A0A7S2ETB2_9STRA</name>
<dbReference type="InterPro" id="IPR036322">
    <property type="entry name" value="WD40_repeat_dom_sf"/>
</dbReference>
<keyword evidence="5 11" id="KW-0493">Microtubule</keyword>
<dbReference type="PROSITE" id="PS50082">
    <property type="entry name" value="WD_REPEATS_2"/>
    <property type="match status" value="6"/>
</dbReference>
<dbReference type="InterPro" id="IPR053299">
    <property type="entry name" value="ASTRA_WD_repeat"/>
</dbReference>
<keyword evidence="3 12" id="KW-0853">WD repeat</keyword>
<evidence type="ECO:0000256" key="8">
    <source>
        <dbReference type="ARBA" id="ARBA00023054"/>
    </source>
</evidence>
<sequence length="495" mass="53356">MVLTDRQRSDLHAGIHEYLLSRGEKFAAAAAALALADPDACGKSESSSSSTTPLLEKKWTAVPRLQRKVLELERAVSTHASYHAHRSSITSGTVSNGNSNEGDGNRRMIPRPPAVHDLRGHSAVVTSVEVHPLYTIAVSGSEDGTIKVWDHESGEYFRTLKGHTNSIHGLSFTPTGSHLASASSDLSVKIWDFNTYTCVRTLRGHDHTISSVLFLPGPLSLFASGLSSAGNDTSEGSSAGEPTSSGTGIDSSLTGSQFLVSASRDTTVKFWDVETGFCDATISDHTDWVRCLAVRPESNSTPASSTTSSTTAANEEAVATSTTTASLLATAGNDRAIMVYDAESRKKICELRGHDHVVETLAFLTCAPPSKSSKDSGTKITSEERRRKDEIRDYLASGSRDRTVKLWSVKAASCLMSFEAHENWIRGVLIHPNGRFIISCGDDRSIRVFDIKANRCLRTIDAAHAHFVSSIAMHHTLPVLVSGSVDTTVKCWQLD</sequence>
<protein>
    <recommendedName>
        <fullName evidence="11">Lissencephaly-1 homolog</fullName>
    </recommendedName>
</protein>
<comment type="subcellular location">
    <subcellularLocation>
        <location evidence="11">Cytoplasm</location>
        <location evidence="11">Cytoskeleton</location>
    </subcellularLocation>
    <subcellularLocation>
        <location evidence="11">Cytoplasm</location>
        <location evidence="11">Cytoskeleton</location>
        <location evidence="11">Microtubule organizing center</location>
        <location evidence="11">Centrosome</location>
    </subcellularLocation>
    <text evidence="11">Localizes to the plus end of microtubules and to the centrosome.</text>
</comment>
<keyword evidence="10 11" id="KW-0131">Cell cycle</keyword>
<keyword evidence="2 11" id="KW-0963">Cytoplasm</keyword>
<comment type="function">
    <text evidence="11">Positively regulates the activity of the minus-end directed microtubule motor protein dynein. May enhance dynein-mediated microtubule sliding by targeting dynein to the microtubule plus end. Required for several dynein- and microtubule-dependent processes.</text>
</comment>
<evidence type="ECO:0000256" key="3">
    <source>
        <dbReference type="ARBA" id="ARBA00022574"/>
    </source>
</evidence>
<comment type="similarity">
    <text evidence="11">Belongs to the WD repeat LIS1/nudF family.</text>
</comment>
<evidence type="ECO:0000313" key="14">
    <source>
        <dbReference type="EMBL" id="CAD9352874.1"/>
    </source>
</evidence>
<dbReference type="InterPro" id="IPR019775">
    <property type="entry name" value="WD40_repeat_CS"/>
</dbReference>
<evidence type="ECO:0000256" key="2">
    <source>
        <dbReference type="ARBA" id="ARBA00022490"/>
    </source>
</evidence>
<gene>
    <name evidence="14" type="ORF">DBRI1063_LOCUS22691</name>
</gene>
<feature type="region of interest" description="Disordered" evidence="13">
    <location>
        <begin position="81"/>
        <end position="115"/>
    </location>
</feature>
<dbReference type="GO" id="GO:0005813">
    <property type="term" value="C:centrosome"/>
    <property type="evidence" value="ECO:0007669"/>
    <property type="project" value="UniProtKB-SubCell"/>
</dbReference>
<dbReference type="CDD" id="cd00200">
    <property type="entry name" value="WD40"/>
    <property type="match status" value="1"/>
</dbReference>
<feature type="region of interest" description="Disordered" evidence="13">
    <location>
        <begin position="230"/>
        <end position="250"/>
    </location>
</feature>
<dbReference type="SMART" id="SM00320">
    <property type="entry name" value="WD40"/>
    <property type="match status" value="7"/>
</dbReference>
<feature type="repeat" description="WD" evidence="12">
    <location>
        <begin position="461"/>
        <end position="495"/>
    </location>
</feature>
<dbReference type="GO" id="GO:0005874">
    <property type="term" value="C:microtubule"/>
    <property type="evidence" value="ECO:0007669"/>
    <property type="project" value="UniProtKB-KW"/>
</dbReference>
<accession>A0A7S2ETB2</accession>
<dbReference type="Gene3D" id="1.20.960.30">
    <property type="match status" value="1"/>
</dbReference>
<dbReference type="PRINTS" id="PR00320">
    <property type="entry name" value="GPROTEINBRPT"/>
</dbReference>
<dbReference type="SUPFAM" id="SSF50978">
    <property type="entry name" value="WD40 repeat-like"/>
    <property type="match status" value="1"/>
</dbReference>
<evidence type="ECO:0000256" key="12">
    <source>
        <dbReference type="PROSITE-ProRule" id="PRU00221"/>
    </source>
</evidence>
<dbReference type="GO" id="GO:0000132">
    <property type="term" value="P:establishment of mitotic spindle orientation"/>
    <property type="evidence" value="ECO:0007669"/>
    <property type="project" value="UniProtKB-UniRule"/>
</dbReference>
<feature type="compositionally biased region" description="Low complexity" evidence="13">
    <location>
        <begin position="298"/>
        <end position="317"/>
    </location>
</feature>
<keyword evidence="9 11" id="KW-0206">Cytoskeleton</keyword>
<evidence type="ECO:0000256" key="4">
    <source>
        <dbReference type="ARBA" id="ARBA00022618"/>
    </source>
</evidence>
<keyword evidence="8 11" id="KW-0175">Coiled coil</keyword>
<feature type="repeat" description="WD" evidence="12">
    <location>
        <begin position="160"/>
        <end position="201"/>
    </location>
</feature>
<feature type="compositionally biased region" description="Polar residues" evidence="13">
    <location>
        <begin position="231"/>
        <end position="250"/>
    </location>
</feature>
<dbReference type="GO" id="GO:0005875">
    <property type="term" value="C:microtubule associated complex"/>
    <property type="evidence" value="ECO:0007669"/>
    <property type="project" value="UniProtKB-UniRule"/>
</dbReference>
<reference evidence="14" key="1">
    <citation type="submission" date="2021-01" db="EMBL/GenBank/DDBJ databases">
        <authorList>
            <person name="Corre E."/>
            <person name="Pelletier E."/>
            <person name="Niang G."/>
            <person name="Scheremetjew M."/>
            <person name="Finn R."/>
            <person name="Kale V."/>
            <person name="Holt S."/>
            <person name="Cochrane G."/>
            <person name="Meng A."/>
            <person name="Brown T."/>
            <person name="Cohen L."/>
        </authorList>
    </citation>
    <scope>NUCLEOTIDE SEQUENCE</scope>
    <source>
        <strain evidence="14">Pop2</strain>
    </source>
</reference>
<evidence type="ECO:0000256" key="11">
    <source>
        <dbReference type="HAMAP-Rule" id="MF_03141"/>
    </source>
</evidence>
<dbReference type="GO" id="GO:0051012">
    <property type="term" value="P:microtubule sliding"/>
    <property type="evidence" value="ECO:0007669"/>
    <property type="project" value="UniProtKB-UniRule"/>
</dbReference>
<dbReference type="Pfam" id="PF00400">
    <property type="entry name" value="WD40"/>
    <property type="match status" value="6"/>
</dbReference>
<feature type="repeat" description="WD" evidence="12">
    <location>
        <begin position="118"/>
        <end position="159"/>
    </location>
</feature>
<dbReference type="GO" id="GO:0070840">
    <property type="term" value="F:dynein complex binding"/>
    <property type="evidence" value="ECO:0007669"/>
    <property type="project" value="UniProtKB-UniRule"/>
</dbReference>
<dbReference type="PANTHER" id="PTHR44156">
    <property type="entry name" value="SUPERNUMERARY LIMBS, ISOFORM B-RELATED"/>
    <property type="match status" value="1"/>
</dbReference>
<dbReference type="AlphaFoldDB" id="A0A7S2ETB2"/>
<keyword evidence="6" id="KW-0677">Repeat</keyword>
<evidence type="ECO:0000256" key="6">
    <source>
        <dbReference type="ARBA" id="ARBA00022737"/>
    </source>
</evidence>
<dbReference type="PROSITE" id="PS00678">
    <property type="entry name" value="WD_REPEATS_1"/>
    <property type="match status" value="2"/>
</dbReference>
<evidence type="ECO:0000256" key="7">
    <source>
        <dbReference type="ARBA" id="ARBA00022776"/>
    </source>
</evidence>
<dbReference type="SUPFAM" id="SSF109925">
    <property type="entry name" value="Lissencephaly-1 protein (Lis-1, PAF-AH alpha) N-terminal domain"/>
    <property type="match status" value="1"/>
</dbReference>
<dbReference type="HAMAP" id="MF_03141">
    <property type="entry name" value="lis1"/>
    <property type="match status" value="1"/>
</dbReference>
<dbReference type="InterPro" id="IPR001680">
    <property type="entry name" value="WD40_rpt"/>
</dbReference>
<dbReference type="InterPro" id="IPR037190">
    <property type="entry name" value="LIS1_N"/>
</dbReference>
<feature type="repeat" description="WD" evidence="12">
    <location>
        <begin position="394"/>
        <end position="417"/>
    </location>
</feature>
<keyword evidence="4 11" id="KW-0132">Cell division</keyword>
<feature type="compositionally biased region" description="Polar residues" evidence="13">
    <location>
        <begin position="87"/>
        <end position="102"/>
    </location>
</feature>